<dbReference type="Proteomes" id="UP000268844">
    <property type="component" value="Unassembled WGS sequence"/>
</dbReference>
<name>A0A3S4CCZ1_9HYPH</name>
<protein>
    <submittedName>
        <fullName evidence="1">Uncharacterized protein</fullName>
    </submittedName>
</protein>
<proteinExistence type="predicted"/>
<dbReference type="AlphaFoldDB" id="A0A3S4CCZ1"/>
<evidence type="ECO:0000313" key="1">
    <source>
        <dbReference type="EMBL" id="VDS05246.1"/>
    </source>
</evidence>
<organism evidence="1 2">
    <name type="scientific">Devosia equisanguinis</name>
    <dbReference type="NCBI Taxonomy" id="2490941"/>
    <lineage>
        <taxon>Bacteria</taxon>
        <taxon>Pseudomonadati</taxon>
        <taxon>Pseudomonadota</taxon>
        <taxon>Alphaproteobacteria</taxon>
        <taxon>Hyphomicrobiales</taxon>
        <taxon>Devosiaceae</taxon>
        <taxon>Devosia</taxon>
    </lineage>
</organism>
<dbReference type="EMBL" id="UZWD01000028">
    <property type="protein sequence ID" value="VDS05246.1"/>
    <property type="molecule type" value="Genomic_DNA"/>
</dbReference>
<evidence type="ECO:0000313" key="2">
    <source>
        <dbReference type="Proteomes" id="UP000268844"/>
    </source>
</evidence>
<reference evidence="1 2" key="1">
    <citation type="submission" date="2018-12" db="EMBL/GenBank/DDBJ databases">
        <authorList>
            <person name="Criscuolo A."/>
        </authorList>
    </citation>
    <scope>NUCLEOTIDE SEQUENCE [LARGE SCALE GENOMIC DNA]</scope>
    <source>
        <strain evidence="1">ACIP1116281</strain>
    </source>
</reference>
<gene>
    <name evidence="1" type="ORF">DEVEQU_02387</name>
</gene>
<sequence>MAIDQKIMGPKRLFGSRLNVVFSIVGMRRKAIKTALGVMDALPQGRIVADIFAT</sequence>
<accession>A0A3S4CCZ1</accession>
<keyword evidence="2" id="KW-1185">Reference proteome</keyword>